<dbReference type="InterPro" id="IPR050951">
    <property type="entry name" value="Retrovirus_Pol_polyprotein"/>
</dbReference>
<dbReference type="CDD" id="cd09274">
    <property type="entry name" value="RNase_HI_RT_Ty3"/>
    <property type="match status" value="1"/>
</dbReference>
<evidence type="ECO:0000256" key="4">
    <source>
        <dbReference type="ARBA" id="ARBA00022759"/>
    </source>
</evidence>
<dbReference type="InterPro" id="IPR041373">
    <property type="entry name" value="RT_RNaseH"/>
</dbReference>
<keyword evidence="1" id="KW-0808">Transferase</keyword>
<feature type="domain" description="Reverse transcriptase RNase H-like" evidence="7">
    <location>
        <begin position="3"/>
        <end position="79"/>
    </location>
</feature>
<evidence type="ECO:0000256" key="1">
    <source>
        <dbReference type="ARBA" id="ARBA00022679"/>
    </source>
</evidence>
<dbReference type="Pfam" id="PF17921">
    <property type="entry name" value="Integrase_H2C2"/>
    <property type="match status" value="1"/>
</dbReference>
<evidence type="ECO:0000256" key="6">
    <source>
        <dbReference type="ARBA" id="ARBA00022918"/>
    </source>
</evidence>
<keyword evidence="10" id="KW-1185">Reference proteome</keyword>
<evidence type="ECO:0000313" key="9">
    <source>
        <dbReference type="EMBL" id="KAK7282219.1"/>
    </source>
</evidence>
<dbReference type="Proteomes" id="UP001372338">
    <property type="component" value="Unassembled WGS sequence"/>
</dbReference>
<evidence type="ECO:0000256" key="2">
    <source>
        <dbReference type="ARBA" id="ARBA00022695"/>
    </source>
</evidence>
<reference evidence="9 10" key="1">
    <citation type="submission" date="2024-01" db="EMBL/GenBank/DDBJ databases">
        <title>The genomes of 5 underutilized Papilionoideae crops provide insights into root nodulation and disease resistanc.</title>
        <authorList>
            <person name="Yuan L."/>
        </authorList>
    </citation>
    <scope>NUCLEOTIDE SEQUENCE [LARGE SCALE GENOMIC DNA]</scope>
    <source>
        <strain evidence="9">ZHUSHIDOU_FW_LH</strain>
        <tissue evidence="9">Leaf</tissue>
    </source>
</reference>
<evidence type="ECO:0000256" key="3">
    <source>
        <dbReference type="ARBA" id="ARBA00022722"/>
    </source>
</evidence>
<dbReference type="EMBL" id="JAYWIO010000002">
    <property type="protein sequence ID" value="KAK7282219.1"/>
    <property type="molecule type" value="Genomic_DNA"/>
</dbReference>
<evidence type="ECO:0000256" key="5">
    <source>
        <dbReference type="ARBA" id="ARBA00022801"/>
    </source>
</evidence>
<dbReference type="InterPro" id="IPR041588">
    <property type="entry name" value="Integrase_H2C2"/>
</dbReference>
<keyword evidence="4" id="KW-0255">Endonuclease</keyword>
<evidence type="ECO:0000259" key="7">
    <source>
        <dbReference type="Pfam" id="PF17917"/>
    </source>
</evidence>
<dbReference type="GO" id="GO:0004519">
    <property type="term" value="F:endonuclease activity"/>
    <property type="evidence" value="ECO:0007669"/>
    <property type="project" value="UniProtKB-KW"/>
</dbReference>
<dbReference type="PANTHER" id="PTHR37984">
    <property type="entry name" value="PROTEIN CBG26694"/>
    <property type="match status" value="1"/>
</dbReference>
<protein>
    <submittedName>
        <fullName evidence="9">Uncharacterized protein</fullName>
    </submittedName>
</protein>
<dbReference type="GO" id="GO:0016787">
    <property type="term" value="F:hydrolase activity"/>
    <property type="evidence" value="ECO:0007669"/>
    <property type="project" value="UniProtKB-KW"/>
</dbReference>
<keyword evidence="6" id="KW-0695">RNA-directed DNA polymerase</keyword>
<dbReference type="Gene3D" id="1.10.340.70">
    <property type="match status" value="1"/>
</dbReference>
<evidence type="ECO:0000259" key="8">
    <source>
        <dbReference type="Pfam" id="PF17921"/>
    </source>
</evidence>
<dbReference type="PANTHER" id="PTHR37984:SF5">
    <property type="entry name" value="PROTEIN NYNRIN-LIKE"/>
    <property type="match status" value="1"/>
</dbReference>
<keyword evidence="2" id="KW-0548">Nucleotidyltransferase</keyword>
<name>A0AAN9IK80_CROPI</name>
<dbReference type="InterPro" id="IPR043502">
    <property type="entry name" value="DNA/RNA_pol_sf"/>
</dbReference>
<dbReference type="GO" id="GO:0003964">
    <property type="term" value="F:RNA-directed DNA polymerase activity"/>
    <property type="evidence" value="ECO:0007669"/>
    <property type="project" value="UniProtKB-KW"/>
</dbReference>
<keyword evidence="5" id="KW-0378">Hydrolase</keyword>
<accession>A0AAN9IK80</accession>
<proteinExistence type="predicted"/>
<evidence type="ECO:0000313" key="10">
    <source>
        <dbReference type="Proteomes" id="UP001372338"/>
    </source>
</evidence>
<dbReference type="AlphaFoldDB" id="A0AAN9IK80"/>
<sequence>MQERKVVAYASWQLKTHELNYPTHDLELAAVVFALKIWRHYLYGVRVEVFSDHKSLKYLFEQKELNMRQRRWMEFLKDYEIELQYHPGKANVVADALSRKSLHVSALMIKETKLIEEFRDLNLGMEIGSRSMILGQLTVSSGFMERIKELQPKDEELQAKKELSDKGKEVEFKIGSDGILKYRDRICVPNDMEIKGMILEEAHKSKLSLHPGSQKMYQDLKKIFMWPGMKREVAEYVSRCLTCQKAKVEHKKHGGELRPLEVPVWKWDCITMDFVSGFPKTRRGHDCGNQQSVGETTRTH</sequence>
<organism evidence="9 10">
    <name type="scientific">Crotalaria pallida</name>
    <name type="common">Smooth rattlebox</name>
    <name type="synonym">Crotalaria striata</name>
    <dbReference type="NCBI Taxonomy" id="3830"/>
    <lineage>
        <taxon>Eukaryota</taxon>
        <taxon>Viridiplantae</taxon>
        <taxon>Streptophyta</taxon>
        <taxon>Embryophyta</taxon>
        <taxon>Tracheophyta</taxon>
        <taxon>Spermatophyta</taxon>
        <taxon>Magnoliopsida</taxon>
        <taxon>eudicotyledons</taxon>
        <taxon>Gunneridae</taxon>
        <taxon>Pentapetalae</taxon>
        <taxon>rosids</taxon>
        <taxon>fabids</taxon>
        <taxon>Fabales</taxon>
        <taxon>Fabaceae</taxon>
        <taxon>Papilionoideae</taxon>
        <taxon>50 kb inversion clade</taxon>
        <taxon>genistoids sensu lato</taxon>
        <taxon>core genistoids</taxon>
        <taxon>Crotalarieae</taxon>
        <taxon>Crotalaria</taxon>
    </lineage>
</organism>
<keyword evidence="3" id="KW-0540">Nuclease</keyword>
<comment type="caution">
    <text evidence="9">The sequence shown here is derived from an EMBL/GenBank/DDBJ whole genome shotgun (WGS) entry which is preliminary data.</text>
</comment>
<gene>
    <name evidence="9" type="ORF">RIF29_10839</name>
</gene>
<dbReference type="SUPFAM" id="SSF56672">
    <property type="entry name" value="DNA/RNA polymerases"/>
    <property type="match status" value="1"/>
</dbReference>
<feature type="domain" description="Integrase zinc-binding" evidence="8">
    <location>
        <begin position="194"/>
        <end position="248"/>
    </location>
</feature>
<dbReference type="Pfam" id="PF17917">
    <property type="entry name" value="RT_RNaseH"/>
    <property type="match status" value="1"/>
</dbReference>